<proteinExistence type="predicted"/>
<reference evidence="1 2" key="1">
    <citation type="submission" date="2020-01" db="EMBL/GenBank/DDBJ databases">
        <title>Complete genome sequence of Chitinophaga sp. H33E-04 isolated from quinoa roots.</title>
        <authorList>
            <person name="Weon H.-Y."/>
            <person name="Lee S.A."/>
        </authorList>
    </citation>
    <scope>NUCLEOTIDE SEQUENCE [LARGE SCALE GENOMIC DNA]</scope>
    <source>
        <strain evidence="1 2">H33E-04</strain>
    </source>
</reference>
<name>A0A6B9Z926_9BACT</name>
<organism evidence="1 2">
    <name type="scientific">Chitinophaga agri</name>
    <dbReference type="NCBI Taxonomy" id="2703787"/>
    <lineage>
        <taxon>Bacteria</taxon>
        <taxon>Pseudomonadati</taxon>
        <taxon>Bacteroidota</taxon>
        <taxon>Chitinophagia</taxon>
        <taxon>Chitinophagales</taxon>
        <taxon>Chitinophagaceae</taxon>
        <taxon>Chitinophaga</taxon>
    </lineage>
</organism>
<evidence type="ECO:0000313" key="2">
    <source>
        <dbReference type="Proteomes" id="UP000476411"/>
    </source>
</evidence>
<dbReference type="Proteomes" id="UP000476411">
    <property type="component" value="Chromosome"/>
</dbReference>
<dbReference type="RefSeq" id="WP_162330189.1">
    <property type="nucleotide sequence ID" value="NZ_CP048113.1"/>
</dbReference>
<sequence>MIKRTLYLFLTVVFFMTSLGTIIASPNKDKAGFTEIGHQTDGNYYYTFYADLSKDPNAIAYIQVQRNSTGEILKLDNFRGNVLFGQPLFSIKDKATVSFYDGAKLISKDLTGVIEGGVKP</sequence>
<evidence type="ECO:0000313" key="1">
    <source>
        <dbReference type="EMBL" id="QHS58486.1"/>
    </source>
</evidence>
<dbReference type="KEGG" id="chih:GWR21_02410"/>
<keyword evidence="2" id="KW-1185">Reference proteome</keyword>
<accession>A0A6B9Z926</accession>
<dbReference type="EMBL" id="CP048113">
    <property type="protein sequence ID" value="QHS58486.1"/>
    <property type="molecule type" value="Genomic_DNA"/>
</dbReference>
<dbReference type="AlphaFoldDB" id="A0A6B9Z926"/>
<protein>
    <submittedName>
        <fullName evidence="1">Uncharacterized protein</fullName>
    </submittedName>
</protein>
<gene>
    <name evidence="1" type="ORF">GWR21_02410</name>
</gene>